<comment type="caution">
    <text evidence="2">The sequence shown here is derived from an EMBL/GenBank/DDBJ whole genome shotgun (WGS) entry which is preliminary data.</text>
</comment>
<evidence type="ECO:0000256" key="1">
    <source>
        <dbReference type="SAM" id="Phobius"/>
    </source>
</evidence>
<keyword evidence="3" id="KW-1185">Reference proteome</keyword>
<sequence length="212" mass="24779">MSSYTMYERRLSRLLSICSYFVVLLLFKGHRDKNIIFVFILLILADVFNLNYEHITLGKLISIVKIGAYILLIKSVFTKLTLFKNIKPIFHFFIGVIVVLNLGFAIQTIWNTSDKMNDTLDLILFLVYGITIIGVIIAAIQYNFRYHTKRSMYFAYFVFGLVLSDISWFIAYFLELFLAFYADISFYIIGLYCIVRYAVETSKNDDVLLFED</sequence>
<keyword evidence="1" id="KW-0812">Transmembrane</keyword>
<feature type="transmembrane region" description="Helical" evidence="1">
    <location>
        <begin position="89"/>
        <end position="110"/>
    </location>
</feature>
<keyword evidence="1" id="KW-0472">Membrane</keyword>
<feature type="transmembrane region" description="Helical" evidence="1">
    <location>
        <begin position="180"/>
        <end position="199"/>
    </location>
</feature>
<accession>A0ABU5ZZ65</accession>
<organism evidence="2 3">
    <name type="scientific">Aquimarina gracilis</name>
    <dbReference type="NCBI Taxonomy" id="874422"/>
    <lineage>
        <taxon>Bacteria</taxon>
        <taxon>Pseudomonadati</taxon>
        <taxon>Bacteroidota</taxon>
        <taxon>Flavobacteriia</taxon>
        <taxon>Flavobacteriales</taxon>
        <taxon>Flavobacteriaceae</taxon>
        <taxon>Aquimarina</taxon>
    </lineage>
</organism>
<proteinExistence type="predicted"/>
<dbReference type="RefSeq" id="WP_324181150.1">
    <property type="nucleotide sequence ID" value="NZ_BAABAW010000025.1"/>
</dbReference>
<dbReference type="Proteomes" id="UP001327027">
    <property type="component" value="Unassembled WGS sequence"/>
</dbReference>
<gene>
    <name evidence="2" type="ORF">U6A24_16735</name>
</gene>
<feature type="transmembrane region" description="Helical" evidence="1">
    <location>
        <begin position="12"/>
        <end position="27"/>
    </location>
</feature>
<evidence type="ECO:0000313" key="3">
    <source>
        <dbReference type="Proteomes" id="UP001327027"/>
    </source>
</evidence>
<keyword evidence="1" id="KW-1133">Transmembrane helix</keyword>
<feature type="transmembrane region" description="Helical" evidence="1">
    <location>
        <begin position="34"/>
        <end position="52"/>
    </location>
</feature>
<protein>
    <submittedName>
        <fullName evidence="2">Uncharacterized protein</fullName>
    </submittedName>
</protein>
<feature type="transmembrane region" description="Helical" evidence="1">
    <location>
        <begin position="58"/>
        <end position="77"/>
    </location>
</feature>
<evidence type="ECO:0000313" key="2">
    <source>
        <dbReference type="EMBL" id="MEB3347122.1"/>
    </source>
</evidence>
<feature type="transmembrane region" description="Helical" evidence="1">
    <location>
        <begin position="154"/>
        <end position="174"/>
    </location>
</feature>
<feature type="transmembrane region" description="Helical" evidence="1">
    <location>
        <begin position="122"/>
        <end position="142"/>
    </location>
</feature>
<name>A0ABU5ZZ65_9FLAO</name>
<dbReference type="EMBL" id="JAYKLX010000008">
    <property type="protein sequence ID" value="MEB3347122.1"/>
    <property type="molecule type" value="Genomic_DNA"/>
</dbReference>
<reference evidence="2 3" key="1">
    <citation type="journal article" date="2013" name="Int. J. Syst. Evol. Microbiol.">
        <title>Aquimarina gracilis sp. nov., isolated from the gut microflora of a mussel, Mytilus coruscus, and emended description of Aquimarina spongiae.</title>
        <authorList>
            <person name="Park S.C."/>
            <person name="Choe H.N."/>
            <person name="Baik K.S."/>
            <person name="Seong C.N."/>
        </authorList>
    </citation>
    <scope>NUCLEOTIDE SEQUENCE [LARGE SCALE GENOMIC DNA]</scope>
    <source>
        <strain evidence="2 3">PSC32</strain>
    </source>
</reference>